<dbReference type="Proteomes" id="UP001233999">
    <property type="component" value="Unassembled WGS sequence"/>
</dbReference>
<name>A0AAD7ZCH8_DIPPU</name>
<feature type="non-terminal residue" evidence="1">
    <location>
        <position position="69"/>
    </location>
</feature>
<gene>
    <name evidence="1" type="ORF">L9F63_024974</name>
</gene>
<accession>A0AAD7ZCH8</accession>
<dbReference type="AlphaFoldDB" id="A0AAD7ZCH8"/>
<reference evidence="1" key="2">
    <citation type="submission" date="2023-05" db="EMBL/GenBank/DDBJ databases">
        <authorList>
            <person name="Fouks B."/>
        </authorList>
    </citation>
    <scope>NUCLEOTIDE SEQUENCE</scope>
    <source>
        <strain evidence="1">Stay&amp;Tobe</strain>
        <tissue evidence="1">Testes</tissue>
    </source>
</reference>
<proteinExistence type="predicted"/>
<organism evidence="1 2">
    <name type="scientific">Diploptera punctata</name>
    <name type="common">Pacific beetle cockroach</name>
    <dbReference type="NCBI Taxonomy" id="6984"/>
    <lineage>
        <taxon>Eukaryota</taxon>
        <taxon>Metazoa</taxon>
        <taxon>Ecdysozoa</taxon>
        <taxon>Arthropoda</taxon>
        <taxon>Hexapoda</taxon>
        <taxon>Insecta</taxon>
        <taxon>Pterygota</taxon>
        <taxon>Neoptera</taxon>
        <taxon>Polyneoptera</taxon>
        <taxon>Dictyoptera</taxon>
        <taxon>Blattodea</taxon>
        <taxon>Blaberoidea</taxon>
        <taxon>Blaberidae</taxon>
        <taxon>Diplopterinae</taxon>
        <taxon>Diploptera</taxon>
    </lineage>
</organism>
<evidence type="ECO:0000313" key="2">
    <source>
        <dbReference type="Proteomes" id="UP001233999"/>
    </source>
</evidence>
<dbReference type="EMBL" id="JASPKZ010008924">
    <property type="protein sequence ID" value="KAJ9578165.1"/>
    <property type="molecule type" value="Genomic_DNA"/>
</dbReference>
<comment type="caution">
    <text evidence="1">The sequence shown here is derived from an EMBL/GenBank/DDBJ whole genome shotgun (WGS) entry which is preliminary data.</text>
</comment>
<feature type="non-terminal residue" evidence="1">
    <location>
        <position position="1"/>
    </location>
</feature>
<reference evidence="1" key="1">
    <citation type="journal article" date="2023" name="IScience">
        <title>Live-bearing cockroach genome reveals convergent evolutionary mechanisms linked to viviparity in insects and beyond.</title>
        <authorList>
            <person name="Fouks B."/>
            <person name="Harrison M.C."/>
            <person name="Mikhailova A.A."/>
            <person name="Marchal E."/>
            <person name="English S."/>
            <person name="Carruthers M."/>
            <person name="Jennings E.C."/>
            <person name="Chiamaka E.L."/>
            <person name="Frigard R.A."/>
            <person name="Pippel M."/>
            <person name="Attardo G.M."/>
            <person name="Benoit J.B."/>
            <person name="Bornberg-Bauer E."/>
            <person name="Tobe S.S."/>
        </authorList>
    </citation>
    <scope>NUCLEOTIDE SEQUENCE</scope>
    <source>
        <strain evidence="1">Stay&amp;Tobe</strain>
    </source>
</reference>
<protein>
    <submittedName>
        <fullName evidence="1">Uncharacterized protein</fullName>
    </submittedName>
</protein>
<sequence>VEGVPTRPPQILFQICAYIHIKSCSVTHRYAEQLGNKRALSSGVEEVSVKSELLTRRNKRWSSFIQHHT</sequence>
<evidence type="ECO:0000313" key="1">
    <source>
        <dbReference type="EMBL" id="KAJ9578165.1"/>
    </source>
</evidence>
<keyword evidence="2" id="KW-1185">Reference proteome</keyword>